<keyword evidence="3" id="KW-1185">Reference proteome</keyword>
<dbReference type="AlphaFoldDB" id="A0A3M8Q8F1"/>
<dbReference type="InterPro" id="IPR050397">
    <property type="entry name" value="Env_Response_Regulators"/>
</dbReference>
<gene>
    <name evidence="2" type="ORF">EBI00_03665</name>
</gene>
<dbReference type="Gene3D" id="3.40.50.1110">
    <property type="entry name" value="SGNH hydrolase"/>
    <property type="match status" value="1"/>
</dbReference>
<dbReference type="InterPro" id="IPR014710">
    <property type="entry name" value="RmlC-like_jellyroll"/>
</dbReference>
<evidence type="ECO:0000313" key="2">
    <source>
        <dbReference type="EMBL" id="RNF52022.1"/>
    </source>
</evidence>
<dbReference type="GO" id="GO:0005829">
    <property type="term" value="C:cytosol"/>
    <property type="evidence" value="ECO:0007669"/>
    <property type="project" value="TreeGrafter"/>
</dbReference>
<comment type="caution">
    <text evidence="2">The sequence shown here is derived from an EMBL/GenBank/DDBJ whole genome shotgun (WGS) entry which is preliminary data.</text>
</comment>
<feature type="domain" description="Cyclic nucleotide-binding" evidence="1">
    <location>
        <begin position="12"/>
        <end position="59"/>
    </location>
</feature>
<name>A0A3M8Q8F1_9GAMM</name>
<dbReference type="PANTHER" id="PTHR24567">
    <property type="entry name" value="CRP FAMILY TRANSCRIPTIONAL REGULATORY PROTEIN"/>
    <property type="match status" value="1"/>
</dbReference>
<dbReference type="PANTHER" id="PTHR24567:SF26">
    <property type="entry name" value="REGULATORY PROTEIN YEIL"/>
    <property type="match status" value="1"/>
</dbReference>
<dbReference type="SUPFAM" id="SSF51206">
    <property type="entry name" value="cAMP-binding domain-like"/>
    <property type="match status" value="2"/>
</dbReference>
<dbReference type="SMART" id="SM00100">
    <property type="entry name" value="cNMP"/>
    <property type="match status" value="2"/>
</dbReference>
<dbReference type="InterPro" id="IPR018490">
    <property type="entry name" value="cNMP-bd_dom_sf"/>
</dbReference>
<dbReference type="RefSeq" id="WP_123094571.1">
    <property type="nucleotide sequence ID" value="NZ_RIZG01000002.1"/>
</dbReference>
<dbReference type="CDD" id="cd00038">
    <property type="entry name" value="CAP_ED"/>
    <property type="match status" value="1"/>
</dbReference>
<dbReference type="InterPro" id="IPR013830">
    <property type="entry name" value="SGNH_hydro"/>
</dbReference>
<dbReference type="Pfam" id="PF00027">
    <property type="entry name" value="cNMP_binding"/>
    <property type="match status" value="1"/>
</dbReference>
<accession>A0A3M8Q8F1</accession>
<dbReference type="Gene3D" id="2.60.120.10">
    <property type="entry name" value="Jelly Rolls"/>
    <property type="match status" value="2"/>
</dbReference>
<dbReference type="OrthoDB" id="9790057at2"/>
<dbReference type="InterPro" id="IPR036514">
    <property type="entry name" value="SGNH_hydro_sf"/>
</dbReference>
<evidence type="ECO:0000313" key="3">
    <source>
        <dbReference type="Proteomes" id="UP000280507"/>
    </source>
</evidence>
<evidence type="ECO:0000259" key="1">
    <source>
        <dbReference type="PROSITE" id="PS50042"/>
    </source>
</evidence>
<organism evidence="2 3">
    <name type="scientific">Marinomonas hwangdonensis</name>
    <dbReference type="NCBI Taxonomy" id="1053647"/>
    <lineage>
        <taxon>Bacteria</taxon>
        <taxon>Pseudomonadati</taxon>
        <taxon>Pseudomonadota</taxon>
        <taxon>Gammaproteobacteria</taxon>
        <taxon>Oceanospirillales</taxon>
        <taxon>Oceanospirillaceae</taxon>
        <taxon>Marinomonas</taxon>
    </lineage>
</organism>
<proteinExistence type="predicted"/>
<dbReference type="GO" id="GO:0016788">
    <property type="term" value="F:hydrolase activity, acting on ester bonds"/>
    <property type="evidence" value="ECO:0007669"/>
    <property type="project" value="UniProtKB-ARBA"/>
</dbReference>
<reference evidence="2 3" key="1">
    <citation type="journal article" date="2012" name="Int. J. Syst. Evol. Microbiol.">
        <title>Marinomonas hwangdonensis sp. nov., isolated from seawater.</title>
        <authorList>
            <person name="Jung Y.T."/>
            <person name="Oh T.K."/>
            <person name="Yoon J.H."/>
        </authorList>
    </citation>
    <scope>NUCLEOTIDE SEQUENCE [LARGE SCALE GENOMIC DNA]</scope>
    <source>
        <strain evidence="2 3">HDW-15</strain>
    </source>
</reference>
<sequence>MDITKQIHAFPFMGNVSTELMTSLVDLASTKTLTVGEVLAKQFEVGQYIYFLIEGEIAISVPLQDTGKSYNVGLINKPLSPIGWSAFRHPSRYATTFTATKSSTLILWPIVELQRILETDLVLANRFLQFVYEESLPILTDIQNQTRPFFSNESLAFEETRPLVTTEKPTQIIKDAVNLLNYAPFCETFTQAEIHTLAKQSTTLLAHQGDIISQQDQPSDGLYLLIKGKVVVSYQTETGDIITTRSISRPGTILAWTTKNASMKNRTSIISSRDSSILYIAQKDLLAIFEENPKFSVKYLYRLIWLIGTHLLSARMRYLSQIANDEVLAVSNVIEQNAALLPVSSPLYKVSELLKSAITTDEAFGVLYKCLHFGCVLERTIAGMCLDILKDLQRENAFYRHLQNVYDTINNLPKETPALDARRLGTELFKQAFQQVPYVIKGLENLPKKAGSLFIYNHLLGSPTNRLPNGFRFSMDAQFISAMVIDNEYGVSGQRVVRRSKESEFWRDDFYSRFGNVFISSWDSLTKDTPEYDSFIQQSQTTLRNNFPLMISPEGQSFSTSQSPGPLLPHAFEIAASMGADEPWIVPVAVANFDKRADHNLYTVIVKPAFKLSSRVNPADKEALAQFLIDYQAEYKGYVDEAVNLSREIHQYPILSGQNGYRSNVMGLNQIDVEFESDVRELEFHLAYQEYKERPVAFFGSSTMRLWHDFAQHFRDKDGINLGFGGATLEACVYYFERIILPHKPRSLVIYAGDNDIGNQCDSNRVIELYIQLLEKIDRHLTGIPVTLISIKCSPARKAMRGTIEKTNQQLKRLAKTRPNTRYLDLFTLLIDKNGEMKENLFENDKLHINHKAYDLWTEKLLEIESFVFQK</sequence>
<dbReference type="Pfam" id="PF13472">
    <property type="entry name" value="Lipase_GDSL_2"/>
    <property type="match status" value="1"/>
</dbReference>
<protein>
    <submittedName>
        <fullName evidence="2">Cyclic nucleotide-binding protein</fullName>
    </submittedName>
</protein>
<dbReference type="PROSITE" id="PS50042">
    <property type="entry name" value="CNMP_BINDING_3"/>
    <property type="match status" value="1"/>
</dbReference>
<dbReference type="SUPFAM" id="SSF52266">
    <property type="entry name" value="SGNH hydrolase"/>
    <property type="match status" value="1"/>
</dbReference>
<dbReference type="EMBL" id="RIZG01000002">
    <property type="protein sequence ID" value="RNF52022.1"/>
    <property type="molecule type" value="Genomic_DNA"/>
</dbReference>
<dbReference type="InterPro" id="IPR000595">
    <property type="entry name" value="cNMP-bd_dom"/>
</dbReference>
<dbReference type="GO" id="GO:0003700">
    <property type="term" value="F:DNA-binding transcription factor activity"/>
    <property type="evidence" value="ECO:0007669"/>
    <property type="project" value="TreeGrafter"/>
</dbReference>
<dbReference type="Proteomes" id="UP000280507">
    <property type="component" value="Unassembled WGS sequence"/>
</dbReference>